<geneLocation type="plasmid" evidence="2"/>
<sequence length="321" mass="35370">MKKVYELMPEPNSSYFRIRSLVDIPHWGVKAGDIGGLIAEEECLSHSGTSWIDKTSQVQKHVRIGKFVHVEHETILAGKVKIENAQFWGSSVDMDGVIDGGVKGCVRVDGSKLYESINIHGSIGIQWSELRNVQLQTAGRIFGSDLTNIHLLGKQVNIEETKATSKVLFVAKGKANWIRSTLWIAMGEFESESFIRDSIIDSESLEAKDKFFIEFLKTKGTLEKLSLLGETTNLKGDESSPIVLSGNTIEIDASDIRGSVQLDGKLSIVNSKIRDCVNISMDGTIEDSSFLEFASVNQPIGRKQAIMSVTLTGEDVYSPPF</sequence>
<dbReference type="KEGG" id="jeo:JMA_38790"/>
<keyword evidence="1" id="KW-0614">Plasmid</keyword>
<dbReference type="AlphaFoldDB" id="A0A0B5AWX9"/>
<dbReference type="Proteomes" id="UP000031449">
    <property type="component" value="Plasmid unnamed"/>
</dbReference>
<evidence type="ECO:0000313" key="1">
    <source>
        <dbReference type="EMBL" id="AJD93197.1"/>
    </source>
</evidence>
<keyword evidence="2" id="KW-1185">Reference proteome</keyword>
<reference evidence="1 2" key="1">
    <citation type="submission" date="2014-08" db="EMBL/GenBank/DDBJ databases">
        <title>Complete genome of a marine bacteria Jeotgalibacillus malaysiensis.</title>
        <authorList>
            <person name="Yaakop A.S."/>
            <person name="Chan K.-G."/>
            <person name="Goh K.M."/>
        </authorList>
    </citation>
    <scope>NUCLEOTIDE SEQUENCE [LARGE SCALE GENOMIC DNA]</scope>
    <source>
        <strain evidence="1 2">D5</strain>
        <plasmid evidence="2">Plasmid</plasmid>
    </source>
</reference>
<dbReference type="BioCyc" id="JESP1508404:G14D9-13163-MONOMER"/>
<dbReference type="EMBL" id="CP009417">
    <property type="protein sequence ID" value="AJD93197.1"/>
    <property type="molecule type" value="Genomic_DNA"/>
</dbReference>
<dbReference type="OrthoDB" id="7923656at2"/>
<name>A0A0B5AWX9_9BACL</name>
<accession>A0A0B5AWX9</accession>
<proteinExistence type="predicted"/>
<gene>
    <name evidence="1" type="ORF">JMA_38790</name>
</gene>
<protein>
    <submittedName>
        <fullName evidence="1">Uncharacterized protein</fullName>
    </submittedName>
</protein>
<evidence type="ECO:0000313" key="2">
    <source>
        <dbReference type="Proteomes" id="UP000031449"/>
    </source>
</evidence>
<organism evidence="1 2">
    <name type="scientific">Jeotgalibacillus malaysiensis</name>
    <dbReference type="NCBI Taxonomy" id="1508404"/>
    <lineage>
        <taxon>Bacteria</taxon>
        <taxon>Bacillati</taxon>
        <taxon>Bacillota</taxon>
        <taxon>Bacilli</taxon>
        <taxon>Bacillales</taxon>
        <taxon>Caryophanaceae</taxon>
        <taxon>Jeotgalibacillus</taxon>
    </lineage>
</organism>
<dbReference type="HOGENOM" id="CLU_054933_0_0_9"/>